<keyword evidence="11" id="KW-1185">Reference proteome</keyword>
<dbReference type="Proteomes" id="UP001177120">
    <property type="component" value="Unassembled WGS sequence"/>
</dbReference>
<feature type="transmembrane region" description="Helical" evidence="8">
    <location>
        <begin position="39"/>
        <end position="66"/>
    </location>
</feature>
<keyword evidence="4 8" id="KW-0812">Transmembrane</keyword>
<evidence type="ECO:0000256" key="2">
    <source>
        <dbReference type="ARBA" id="ARBA00022448"/>
    </source>
</evidence>
<dbReference type="EMBL" id="JAFHAP010000017">
    <property type="protein sequence ID" value="MBN2910872.1"/>
    <property type="molecule type" value="Genomic_DNA"/>
</dbReference>
<reference evidence="10" key="1">
    <citation type="journal article" date="2024" name="Int. J. Syst. Evol. Microbiol.">
        <title>Polycladomyces zharkentensis sp. nov., a novel thermophilic cellulose- and starch-degrading member of the Bacillota from a geothermal aquifer in Kazakhstan.</title>
        <authorList>
            <person name="Mashzhan A."/>
            <person name="Kistaubayeva A."/>
            <person name="Javier-Lopez R."/>
            <person name="Bissenova U."/>
            <person name="Bissenbay A."/>
            <person name="Birkeland N.K."/>
        </authorList>
    </citation>
    <scope>NUCLEOTIDE SEQUENCE</scope>
    <source>
        <strain evidence="10">ZKZ2T</strain>
    </source>
</reference>
<evidence type="ECO:0000259" key="9">
    <source>
        <dbReference type="PROSITE" id="PS50928"/>
    </source>
</evidence>
<sequence>MKQPKGGTTVSGWWEHIQWENIFDVQSAFESTPFVLKGITYTISISFVTMAIGLVLGLITAMARMSDNVLLRWPARAYISVIRGTPLLVQLLILYVGLPVIGISLTAIAAGVIGLSLNVGGYSAETIRGAILSIPKGQWEAAQSLNMTYWQTMRRIIIPQATRVALPSLANTFLSLVKDTSLLSVVTVPEMMYQAKIVGGQTYDYMTAYILVAIIYWIICTVLNVLQDWLEKRYSRFAA</sequence>
<feature type="transmembrane region" description="Helical" evidence="8">
    <location>
        <begin position="206"/>
        <end position="226"/>
    </location>
</feature>
<evidence type="ECO:0000256" key="5">
    <source>
        <dbReference type="ARBA" id="ARBA00022970"/>
    </source>
</evidence>
<dbReference type="PROSITE" id="PS50928">
    <property type="entry name" value="ABC_TM1"/>
    <property type="match status" value="1"/>
</dbReference>
<accession>A0ABS2WMY6</accession>
<evidence type="ECO:0000256" key="6">
    <source>
        <dbReference type="ARBA" id="ARBA00022989"/>
    </source>
</evidence>
<evidence type="ECO:0000256" key="1">
    <source>
        <dbReference type="ARBA" id="ARBA00004651"/>
    </source>
</evidence>
<dbReference type="NCBIfam" id="TIGR01726">
    <property type="entry name" value="HEQRo_perm_3TM"/>
    <property type="match status" value="1"/>
</dbReference>
<feature type="transmembrane region" description="Helical" evidence="8">
    <location>
        <begin position="87"/>
        <end position="113"/>
    </location>
</feature>
<dbReference type="InterPro" id="IPR000515">
    <property type="entry name" value="MetI-like"/>
</dbReference>
<dbReference type="InterPro" id="IPR043429">
    <property type="entry name" value="ArtM/GltK/GlnP/TcyL/YhdX-like"/>
</dbReference>
<dbReference type="SUPFAM" id="SSF161098">
    <property type="entry name" value="MetI-like"/>
    <property type="match status" value="1"/>
</dbReference>
<dbReference type="PANTHER" id="PTHR30614:SF0">
    <property type="entry name" value="L-CYSTINE TRANSPORT SYSTEM PERMEASE PROTEIN TCYL"/>
    <property type="match status" value="1"/>
</dbReference>
<name>A0ABS2WMY6_9BACL</name>
<evidence type="ECO:0000256" key="3">
    <source>
        <dbReference type="ARBA" id="ARBA00022475"/>
    </source>
</evidence>
<keyword evidence="7 8" id="KW-0472">Membrane</keyword>
<feature type="domain" description="ABC transmembrane type-1" evidence="9">
    <location>
        <begin position="39"/>
        <end position="227"/>
    </location>
</feature>
<organism evidence="10 11">
    <name type="scientific">Polycladomyces zharkentensis</name>
    <dbReference type="NCBI Taxonomy" id="2807616"/>
    <lineage>
        <taxon>Bacteria</taxon>
        <taxon>Bacillati</taxon>
        <taxon>Bacillota</taxon>
        <taxon>Bacilli</taxon>
        <taxon>Bacillales</taxon>
        <taxon>Thermoactinomycetaceae</taxon>
        <taxon>Polycladomyces</taxon>
    </lineage>
</organism>
<comment type="subcellular location">
    <subcellularLocation>
        <location evidence="1 8">Cell membrane</location>
        <topology evidence="1 8">Multi-pass membrane protein</topology>
    </subcellularLocation>
</comment>
<dbReference type="PANTHER" id="PTHR30614">
    <property type="entry name" value="MEMBRANE COMPONENT OF AMINO ACID ABC TRANSPORTER"/>
    <property type="match status" value="1"/>
</dbReference>
<keyword evidence="3" id="KW-1003">Cell membrane</keyword>
<gene>
    <name evidence="10" type="ORF">JQC72_15335</name>
</gene>
<comment type="caution">
    <text evidence="10">The sequence shown here is derived from an EMBL/GenBank/DDBJ whole genome shotgun (WGS) entry which is preliminary data.</text>
</comment>
<keyword evidence="6 8" id="KW-1133">Transmembrane helix</keyword>
<proteinExistence type="inferred from homology"/>
<dbReference type="InterPro" id="IPR010065">
    <property type="entry name" value="AA_ABC_transptr_permease_3TM"/>
</dbReference>
<evidence type="ECO:0000256" key="7">
    <source>
        <dbReference type="ARBA" id="ARBA00023136"/>
    </source>
</evidence>
<keyword evidence="2 8" id="KW-0813">Transport</keyword>
<comment type="similarity">
    <text evidence="8">Belongs to the binding-protein-dependent transport system permease family.</text>
</comment>
<evidence type="ECO:0000313" key="10">
    <source>
        <dbReference type="EMBL" id="MBN2910872.1"/>
    </source>
</evidence>
<protein>
    <submittedName>
        <fullName evidence="10">Amino acid ABC transporter permease</fullName>
    </submittedName>
</protein>
<keyword evidence="5" id="KW-0029">Amino-acid transport</keyword>
<dbReference type="Gene3D" id="1.10.3720.10">
    <property type="entry name" value="MetI-like"/>
    <property type="match status" value="1"/>
</dbReference>
<dbReference type="InterPro" id="IPR035906">
    <property type="entry name" value="MetI-like_sf"/>
</dbReference>
<dbReference type="CDD" id="cd06261">
    <property type="entry name" value="TM_PBP2"/>
    <property type="match status" value="1"/>
</dbReference>
<dbReference type="Pfam" id="PF00528">
    <property type="entry name" value="BPD_transp_1"/>
    <property type="match status" value="1"/>
</dbReference>
<evidence type="ECO:0000256" key="8">
    <source>
        <dbReference type="RuleBase" id="RU363032"/>
    </source>
</evidence>
<evidence type="ECO:0000313" key="11">
    <source>
        <dbReference type="Proteomes" id="UP001177120"/>
    </source>
</evidence>
<evidence type="ECO:0000256" key="4">
    <source>
        <dbReference type="ARBA" id="ARBA00022692"/>
    </source>
</evidence>